<evidence type="ECO:0000256" key="6">
    <source>
        <dbReference type="ARBA" id="ARBA00022989"/>
    </source>
</evidence>
<evidence type="ECO:0000313" key="13">
    <source>
        <dbReference type="Proteomes" id="UP000308092"/>
    </source>
</evidence>
<dbReference type="GO" id="GO:0015677">
    <property type="term" value="P:copper ion import"/>
    <property type="evidence" value="ECO:0007669"/>
    <property type="project" value="TreeGrafter"/>
</dbReference>
<dbReference type="SUPFAM" id="SSF52343">
    <property type="entry name" value="Ferredoxin reductase-like, C-terminal NADP-linked domain"/>
    <property type="match status" value="1"/>
</dbReference>
<feature type="transmembrane region" description="Helical" evidence="10">
    <location>
        <begin position="90"/>
        <end position="107"/>
    </location>
</feature>
<keyword evidence="9 10" id="KW-0472">Membrane</keyword>
<evidence type="ECO:0000256" key="3">
    <source>
        <dbReference type="ARBA" id="ARBA00022448"/>
    </source>
</evidence>
<dbReference type="InterPro" id="IPR039261">
    <property type="entry name" value="FNR_nucleotide-bd"/>
</dbReference>
<name>A0A4S3JM97_9EURO</name>
<dbReference type="Pfam" id="PF08030">
    <property type="entry name" value="NAD_binding_6"/>
    <property type="match status" value="1"/>
</dbReference>
<feature type="transmembrane region" description="Helical" evidence="10">
    <location>
        <begin position="119"/>
        <end position="137"/>
    </location>
</feature>
<dbReference type="AlphaFoldDB" id="A0A4S3JM97"/>
<dbReference type="SFLD" id="SFLDS00052">
    <property type="entry name" value="Ferric_Reductase_Domain"/>
    <property type="match status" value="1"/>
</dbReference>
<proteinExistence type="inferred from homology"/>
<keyword evidence="3" id="KW-0813">Transport</keyword>
<accession>A0A4S3JM97</accession>
<evidence type="ECO:0000313" key="12">
    <source>
        <dbReference type="EMBL" id="THC96613.1"/>
    </source>
</evidence>
<dbReference type="PROSITE" id="PS51384">
    <property type="entry name" value="FAD_FR"/>
    <property type="match status" value="1"/>
</dbReference>
<dbReference type="PANTHER" id="PTHR32361">
    <property type="entry name" value="FERRIC/CUPRIC REDUCTASE TRANSMEMBRANE COMPONENT"/>
    <property type="match status" value="1"/>
</dbReference>
<dbReference type="VEuPathDB" id="FungiDB:EYZ11_003905"/>
<dbReference type="Pfam" id="PF08022">
    <property type="entry name" value="FAD_binding_8"/>
    <property type="match status" value="1"/>
</dbReference>
<protein>
    <recommendedName>
        <fullName evidence="11">FAD-binding FR-type domain-containing protein</fullName>
    </recommendedName>
</protein>
<dbReference type="STRING" id="1220188.A0A4S3JM97"/>
<dbReference type="GO" id="GO:0005886">
    <property type="term" value="C:plasma membrane"/>
    <property type="evidence" value="ECO:0007669"/>
    <property type="project" value="TreeGrafter"/>
</dbReference>
<dbReference type="GO" id="GO:0000293">
    <property type="term" value="F:ferric-chelate reductase activity"/>
    <property type="evidence" value="ECO:0007669"/>
    <property type="project" value="UniProtKB-ARBA"/>
</dbReference>
<dbReference type="Pfam" id="PF01794">
    <property type="entry name" value="Ferric_reduct"/>
    <property type="match status" value="1"/>
</dbReference>
<evidence type="ECO:0000256" key="9">
    <source>
        <dbReference type="ARBA" id="ARBA00023136"/>
    </source>
</evidence>
<dbReference type="FunFam" id="3.40.50.80:FF:000037">
    <property type="entry name" value="Metalloreductase, putative"/>
    <property type="match status" value="1"/>
</dbReference>
<organism evidence="12 13">
    <name type="scientific">Aspergillus tanneri</name>
    <dbReference type="NCBI Taxonomy" id="1220188"/>
    <lineage>
        <taxon>Eukaryota</taxon>
        <taxon>Fungi</taxon>
        <taxon>Dikarya</taxon>
        <taxon>Ascomycota</taxon>
        <taxon>Pezizomycotina</taxon>
        <taxon>Eurotiomycetes</taxon>
        <taxon>Eurotiomycetidae</taxon>
        <taxon>Eurotiales</taxon>
        <taxon>Aspergillaceae</taxon>
        <taxon>Aspergillus</taxon>
        <taxon>Aspergillus subgen. Circumdati</taxon>
    </lineage>
</organism>
<evidence type="ECO:0000256" key="10">
    <source>
        <dbReference type="SAM" id="Phobius"/>
    </source>
</evidence>
<keyword evidence="6 10" id="KW-1133">Transmembrane helix</keyword>
<evidence type="ECO:0000256" key="2">
    <source>
        <dbReference type="ARBA" id="ARBA00006278"/>
    </source>
</evidence>
<comment type="subcellular location">
    <subcellularLocation>
        <location evidence="1">Membrane</location>
        <topology evidence="1">Multi-pass membrane protein</topology>
    </subcellularLocation>
</comment>
<dbReference type="InterPro" id="IPR013121">
    <property type="entry name" value="Fe_red_NAD-bd_6"/>
</dbReference>
<comment type="caution">
    <text evidence="12">The sequence shown here is derived from an EMBL/GenBank/DDBJ whole genome shotgun (WGS) entry which is preliminary data.</text>
</comment>
<evidence type="ECO:0000256" key="5">
    <source>
        <dbReference type="ARBA" id="ARBA00022982"/>
    </source>
</evidence>
<dbReference type="GO" id="GO:0006879">
    <property type="term" value="P:intracellular iron ion homeostasis"/>
    <property type="evidence" value="ECO:0007669"/>
    <property type="project" value="TreeGrafter"/>
</dbReference>
<keyword evidence="4 10" id="KW-0812">Transmembrane</keyword>
<evidence type="ECO:0000256" key="4">
    <source>
        <dbReference type="ARBA" id="ARBA00022692"/>
    </source>
</evidence>
<dbReference type="GO" id="GO:0006826">
    <property type="term" value="P:iron ion transport"/>
    <property type="evidence" value="ECO:0007669"/>
    <property type="project" value="TreeGrafter"/>
</dbReference>
<dbReference type="Proteomes" id="UP000308092">
    <property type="component" value="Unassembled WGS sequence"/>
</dbReference>
<feature type="domain" description="FAD-binding FR-type" evidence="11">
    <location>
        <begin position="155"/>
        <end position="323"/>
    </location>
</feature>
<feature type="transmembrane region" description="Helical" evidence="10">
    <location>
        <begin position="12"/>
        <end position="31"/>
    </location>
</feature>
<keyword evidence="8" id="KW-0406">Ion transport</keyword>
<keyword evidence="7" id="KW-0560">Oxidoreductase</keyword>
<reference evidence="12 13" key="1">
    <citation type="submission" date="2019-03" db="EMBL/GenBank/DDBJ databases">
        <title>The genome sequence of a newly discovered highly antifungal drug resistant Aspergillus species, Aspergillus tanneri NIH 1004.</title>
        <authorList>
            <person name="Mounaud S."/>
            <person name="Singh I."/>
            <person name="Joardar V."/>
            <person name="Pakala S."/>
            <person name="Pakala S."/>
            <person name="Venepally P."/>
            <person name="Hoover J."/>
            <person name="Nierman W."/>
            <person name="Chung J."/>
            <person name="Losada L."/>
        </authorList>
    </citation>
    <scope>NUCLEOTIDE SEQUENCE [LARGE SCALE GENOMIC DNA]</scope>
    <source>
        <strain evidence="12 13">NIH1004</strain>
    </source>
</reference>
<evidence type="ECO:0000256" key="7">
    <source>
        <dbReference type="ARBA" id="ARBA00023002"/>
    </source>
</evidence>
<dbReference type="InterPro" id="IPR013112">
    <property type="entry name" value="FAD-bd_8"/>
</dbReference>
<dbReference type="CDD" id="cd06186">
    <property type="entry name" value="NOX_Duox_like_FAD_NADP"/>
    <property type="match status" value="1"/>
</dbReference>
<comment type="similarity">
    <text evidence="2">Belongs to the ferric reductase (FRE) family.</text>
</comment>
<keyword evidence="5" id="KW-0249">Electron transport</keyword>
<keyword evidence="13" id="KW-1185">Reference proteome</keyword>
<evidence type="ECO:0000259" key="11">
    <source>
        <dbReference type="PROSITE" id="PS51384"/>
    </source>
</evidence>
<dbReference type="EMBL" id="SOSA01000106">
    <property type="protein sequence ID" value="THC96613.1"/>
    <property type="molecule type" value="Genomic_DNA"/>
</dbReference>
<dbReference type="SFLD" id="SFLDG01168">
    <property type="entry name" value="Ferric_reductase_subgroup_(FRE"/>
    <property type="match status" value="1"/>
</dbReference>
<evidence type="ECO:0000256" key="1">
    <source>
        <dbReference type="ARBA" id="ARBA00004141"/>
    </source>
</evidence>
<dbReference type="InterPro" id="IPR051410">
    <property type="entry name" value="Ferric/Cupric_Reductase"/>
</dbReference>
<sequence>MWQATLLAELRGRSGVMALLNMVPLFILAGRNNPLIPILHISFDTYNLFHRWLGRLVAIESVVHTVAWAINAADEVSAEDMYDRLCHVPFFAWGFVGTLATVFLMLHSLSPLRHAFYETFLHLHQLGAFLAFLGVYLHIDLDALPQRPWIIAVGVLWLLDRLARVARLLYLNVSAKKGSTRVVVEALAGEACRVTFHLPKRVHVKPGGHVYAYIPSISQWMSHPFSIAWVEPSSCVTTSGPMDSPVKTPTTGSSMSPSLLEKQPLVNLDRYMPENKEPTSVSLIVAARQGMTRKLYNRALAAPNQVLYTTGFIEGPYASHVVNLGSYGTVVLFSGGVGITHHMLSVRDLIIRAAEGRVATQKIYLIWSVRNTEHLAWVREWMDQVLRLPGRREMLTVKLFVSKPKSSREIVSPSATVQMFPGRCRPQVVMDEVLPQRVGATVVSACGSGGFSDEVRAAARDNIGKGAVVDFVEEAFTW</sequence>
<evidence type="ECO:0000256" key="8">
    <source>
        <dbReference type="ARBA" id="ARBA00023065"/>
    </source>
</evidence>
<dbReference type="Gene3D" id="3.40.50.80">
    <property type="entry name" value="Nucleotide-binding domain of ferredoxin-NADP reductase (FNR) module"/>
    <property type="match status" value="1"/>
</dbReference>
<dbReference type="PANTHER" id="PTHR32361:SF12">
    <property type="entry name" value="PUTATIVE (AFU_ORTHOLOGUE AFUA_1G14340)-RELATED"/>
    <property type="match status" value="1"/>
</dbReference>
<dbReference type="InterPro" id="IPR013130">
    <property type="entry name" value="Fe3_Rdtase_TM_dom"/>
</dbReference>
<dbReference type="InterPro" id="IPR017927">
    <property type="entry name" value="FAD-bd_FR_type"/>
</dbReference>
<gene>
    <name evidence="12" type="ORF">EYZ11_003905</name>
</gene>